<sequence>MMFIRNVLAITMTPKAIKPRVATYIIECFDT</sequence>
<dbReference type="Proteomes" id="UP000028194">
    <property type="component" value="Chromosome"/>
</dbReference>
<organism evidence="1 2">
    <name type="scientific">Candidatus Nitrososphaera evergladensis SR1</name>
    <dbReference type="NCBI Taxonomy" id="1459636"/>
    <lineage>
        <taxon>Archaea</taxon>
        <taxon>Nitrososphaerota</taxon>
        <taxon>Nitrososphaeria</taxon>
        <taxon>Nitrososphaerales</taxon>
        <taxon>Nitrososphaeraceae</taxon>
        <taxon>Nitrososphaera</taxon>
    </lineage>
</organism>
<gene>
    <name evidence="1" type="ORF">NTE_03529</name>
</gene>
<dbReference type="AlphaFoldDB" id="A0A075MY23"/>
<keyword evidence="2" id="KW-1185">Reference proteome</keyword>
<dbReference type="HOGENOM" id="CLU_3394436_0_0_2"/>
<evidence type="ECO:0000313" key="2">
    <source>
        <dbReference type="Proteomes" id="UP000028194"/>
    </source>
</evidence>
<dbReference type="EMBL" id="CP007174">
    <property type="protein sequence ID" value="AIF85557.1"/>
    <property type="molecule type" value="Genomic_DNA"/>
</dbReference>
<dbReference type="KEGG" id="nev:NTE_03529"/>
<proteinExistence type="predicted"/>
<reference evidence="1 2" key="1">
    <citation type="journal article" date="2014" name="PLoS ONE">
        <title>Genome Sequence of Candidatus Nitrososphaera evergladensis from Group I.1b Enriched from Everglades Soil Reveals Novel Genomic Features of the Ammonia-Oxidizing Archaea.</title>
        <authorList>
            <person name="Zhalnina K.V."/>
            <person name="Dias R."/>
            <person name="Leonard M.T."/>
            <person name="Dorr de Quadros P."/>
            <person name="Camargo F.A."/>
            <person name="Drew J.C."/>
            <person name="Farmerie W.G."/>
            <person name="Daroub S.H."/>
            <person name="Triplett E.W."/>
        </authorList>
    </citation>
    <scope>NUCLEOTIDE SEQUENCE [LARGE SCALE GENOMIC DNA]</scope>
    <source>
        <strain evidence="1 2">SR1</strain>
    </source>
</reference>
<protein>
    <submittedName>
        <fullName evidence="1">Uncharacterized protein</fullName>
    </submittedName>
</protein>
<accession>A0A075MY23</accession>
<evidence type="ECO:0000313" key="1">
    <source>
        <dbReference type="EMBL" id="AIF85557.1"/>
    </source>
</evidence>
<name>A0A075MY23_9ARCH</name>